<name>A0ABN2M6B0_9MICO</name>
<proteinExistence type="inferred from homology"/>
<feature type="domain" description="HTH IS21-type" evidence="6">
    <location>
        <begin position="5"/>
        <end position="65"/>
    </location>
</feature>
<protein>
    <submittedName>
        <fullName evidence="8">DDE-type integrase/transposase/recombinase</fullName>
    </submittedName>
</protein>
<comment type="caution">
    <text evidence="8">The sequence shown here is derived from an EMBL/GenBank/DDBJ whole genome shotgun (WGS) entry which is preliminary data.</text>
</comment>
<dbReference type="InterPro" id="IPR036397">
    <property type="entry name" value="RNaseH_sf"/>
</dbReference>
<dbReference type="Proteomes" id="UP001499938">
    <property type="component" value="Unassembled WGS sequence"/>
</dbReference>
<dbReference type="Gene3D" id="3.30.420.10">
    <property type="entry name" value="Ribonuclease H-like superfamily/Ribonuclease H"/>
    <property type="match status" value="1"/>
</dbReference>
<keyword evidence="2" id="KW-0815">Transposition</keyword>
<evidence type="ECO:0000259" key="7">
    <source>
        <dbReference type="PROSITE" id="PS50994"/>
    </source>
</evidence>
<evidence type="ECO:0000256" key="2">
    <source>
        <dbReference type="ARBA" id="ARBA00022578"/>
    </source>
</evidence>
<evidence type="ECO:0000313" key="9">
    <source>
        <dbReference type="Proteomes" id="UP001499938"/>
    </source>
</evidence>
<sequence>MLTREDDIDVHALHRQGWTISAIARHLGKDRKTVRAYLNGRQAGVRQRTVVDHFEPFAAYVAQRLGDDPHLWASALYDELLELGYDRSYPSMTRAIRTRGLRPACEACRPTKGRAVAVIEHPPGQETQWDWVELPDPPEHWGWGKTAYLLVGALSHSSRWRGVLCESMEQPHLIDGLDRVARALGGLSKDWRFDRMATVVSPSTGKVSASFAGVAKHYAVTIKPCPPRRGNRKGVVEKANHVAAQRFWRTVPDEATVEEAQALLDKWCSTRGDVRMRATADGRATVATVAKAEPLAPMPAPYPAVLTVERLVSAQALVSYRGNRYSVPPQLHGATVSVSVRLGATHLDIATLPTPGRASPLPTVIARHALAPPGAGATIRTDVHVAALEQAALAASTTAKPHRSKERLPPSVAARAHAATLRTRPAGHDQAEHVEAGVVDLSVYAAAAAGRNTLTPPPAAPGTPNPTKESNTP</sequence>
<dbReference type="InterPro" id="IPR017894">
    <property type="entry name" value="HTH_IS21_transposase_type"/>
</dbReference>
<feature type="compositionally biased region" description="Pro residues" evidence="5">
    <location>
        <begin position="455"/>
        <end position="464"/>
    </location>
</feature>
<gene>
    <name evidence="8" type="ORF">GCM10009811_36870</name>
</gene>
<dbReference type="EMBL" id="BAAAPO010000086">
    <property type="protein sequence ID" value="GAA1811067.1"/>
    <property type="molecule type" value="Genomic_DNA"/>
</dbReference>
<evidence type="ECO:0000256" key="1">
    <source>
        <dbReference type="ARBA" id="ARBA00009277"/>
    </source>
</evidence>
<keyword evidence="9" id="KW-1185">Reference proteome</keyword>
<dbReference type="PROSITE" id="PS50994">
    <property type="entry name" value="INTEGRASE"/>
    <property type="match status" value="1"/>
</dbReference>
<evidence type="ECO:0000256" key="4">
    <source>
        <dbReference type="ARBA" id="ARBA00023172"/>
    </source>
</evidence>
<evidence type="ECO:0000259" key="6">
    <source>
        <dbReference type="PROSITE" id="PS50531"/>
    </source>
</evidence>
<dbReference type="PANTHER" id="PTHR35004:SF7">
    <property type="entry name" value="INTEGRASE PROTEIN"/>
    <property type="match status" value="1"/>
</dbReference>
<evidence type="ECO:0000313" key="8">
    <source>
        <dbReference type="EMBL" id="GAA1811067.1"/>
    </source>
</evidence>
<evidence type="ECO:0000256" key="5">
    <source>
        <dbReference type="SAM" id="MobiDB-lite"/>
    </source>
</evidence>
<organism evidence="8 9">
    <name type="scientific">Nostocoides veronense</name>
    <dbReference type="NCBI Taxonomy" id="330836"/>
    <lineage>
        <taxon>Bacteria</taxon>
        <taxon>Bacillati</taxon>
        <taxon>Actinomycetota</taxon>
        <taxon>Actinomycetes</taxon>
        <taxon>Micrococcales</taxon>
        <taxon>Intrasporangiaceae</taxon>
        <taxon>Nostocoides</taxon>
    </lineage>
</organism>
<evidence type="ECO:0000256" key="3">
    <source>
        <dbReference type="ARBA" id="ARBA00023125"/>
    </source>
</evidence>
<dbReference type="Gene3D" id="1.10.10.60">
    <property type="entry name" value="Homeodomain-like"/>
    <property type="match status" value="1"/>
</dbReference>
<keyword evidence="4" id="KW-0233">DNA recombination</keyword>
<dbReference type="InterPro" id="IPR054353">
    <property type="entry name" value="IstA-like_C"/>
</dbReference>
<dbReference type="NCBIfam" id="NF033546">
    <property type="entry name" value="transpos_IS21"/>
    <property type="match status" value="1"/>
</dbReference>
<keyword evidence="3" id="KW-0238">DNA-binding</keyword>
<feature type="region of interest" description="Disordered" evidence="5">
    <location>
        <begin position="452"/>
        <end position="473"/>
    </location>
</feature>
<dbReference type="PANTHER" id="PTHR35004">
    <property type="entry name" value="TRANSPOSASE RV3428C-RELATED"/>
    <property type="match status" value="1"/>
</dbReference>
<feature type="domain" description="Integrase catalytic" evidence="7">
    <location>
        <begin position="119"/>
        <end position="293"/>
    </location>
</feature>
<dbReference type="InterPro" id="IPR001584">
    <property type="entry name" value="Integrase_cat-core"/>
</dbReference>
<accession>A0ABN2M6B0</accession>
<dbReference type="RefSeq" id="WP_344089212.1">
    <property type="nucleotide sequence ID" value="NZ_BAAAPO010000086.1"/>
</dbReference>
<dbReference type="PROSITE" id="PS50531">
    <property type="entry name" value="HTH_IS21"/>
    <property type="match status" value="1"/>
</dbReference>
<comment type="similarity">
    <text evidence="1">Belongs to the transposase IS21/IS408/IS1162 family.</text>
</comment>
<reference evidence="8 9" key="1">
    <citation type="journal article" date="2019" name="Int. J. Syst. Evol. Microbiol.">
        <title>The Global Catalogue of Microorganisms (GCM) 10K type strain sequencing project: providing services to taxonomists for standard genome sequencing and annotation.</title>
        <authorList>
            <consortium name="The Broad Institute Genomics Platform"/>
            <consortium name="The Broad Institute Genome Sequencing Center for Infectious Disease"/>
            <person name="Wu L."/>
            <person name="Ma J."/>
        </authorList>
    </citation>
    <scope>NUCLEOTIDE SEQUENCE [LARGE SCALE GENOMIC DNA]</scope>
    <source>
        <strain evidence="8 9">JCM 15592</strain>
    </source>
</reference>
<dbReference type="Pfam" id="PF22483">
    <property type="entry name" value="Mu-transpos_C_2"/>
    <property type="match status" value="1"/>
</dbReference>